<dbReference type="Proteomes" id="UP000002051">
    <property type="component" value="Unassembled WGS sequence"/>
</dbReference>
<dbReference type="AlphaFoldDB" id="G7IAW3"/>
<feature type="domain" description="TF-B3" evidence="7">
    <location>
        <begin position="1"/>
        <end position="89"/>
    </location>
</feature>
<keyword evidence="5" id="KW-0539">Nucleus</keyword>
<reference evidence="10" key="3">
    <citation type="submission" date="2015-04" db="UniProtKB">
        <authorList>
            <consortium name="EnsemblPlants"/>
        </authorList>
    </citation>
    <scope>IDENTIFICATION</scope>
    <source>
        <strain evidence="10">cv. Jemalong A17</strain>
    </source>
</reference>
<dbReference type="GO" id="GO:0003677">
    <property type="term" value="F:DNA binding"/>
    <property type="evidence" value="ECO:0007669"/>
    <property type="project" value="UniProtKB-KW"/>
</dbReference>
<dbReference type="EMBL" id="PSQE01000001">
    <property type="protein sequence ID" value="RHN82329.1"/>
    <property type="molecule type" value="Genomic_DNA"/>
</dbReference>
<reference evidence="8 11" key="1">
    <citation type="journal article" date="2011" name="Nature">
        <title>The Medicago genome provides insight into the evolution of rhizobial symbioses.</title>
        <authorList>
            <person name="Young N.D."/>
            <person name="Debelle F."/>
            <person name="Oldroyd G.E."/>
            <person name="Geurts R."/>
            <person name="Cannon S.B."/>
            <person name="Udvardi M.K."/>
            <person name="Benedito V.A."/>
            <person name="Mayer K.F."/>
            <person name="Gouzy J."/>
            <person name="Schoof H."/>
            <person name="Van de Peer Y."/>
            <person name="Proost S."/>
            <person name="Cook D.R."/>
            <person name="Meyers B.C."/>
            <person name="Spannagl M."/>
            <person name="Cheung F."/>
            <person name="De Mita S."/>
            <person name="Krishnakumar V."/>
            <person name="Gundlach H."/>
            <person name="Zhou S."/>
            <person name="Mudge J."/>
            <person name="Bharti A.K."/>
            <person name="Murray J.D."/>
            <person name="Naoumkina M.A."/>
            <person name="Rosen B."/>
            <person name="Silverstein K.A."/>
            <person name="Tang H."/>
            <person name="Rombauts S."/>
            <person name="Zhao P.X."/>
            <person name="Zhou P."/>
            <person name="Barbe V."/>
            <person name="Bardou P."/>
            <person name="Bechner M."/>
            <person name="Bellec A."/>
            <person name="Berger A."/>
            <person name="Berges H."/>
            <person name="Bidwell S."/>
            <person name="Bisseling T."/>
            <person name="Choisne N."/>
            <person name="Couloux A."/>
            <person name="Denny R."/>
            <person name="Deshpande S."/>
            <person name="Dai X."/>
            <person name="Doyle J.J."/>
            <person name="Dudez A.M."/>
            <person name="Farmer A.D."/>
            <person name="Fouteau S."/>
            <person name="Franken C."/>
            <person name="Gibelin C."/>
            <person name="Gish J."/>
            <person name="Goldstein S."/>
            <person name="Gonzalez A.J."/>
            <person name="Green P.J."/>
            <person name="Hallab A."/>
            <person name="Hartog M."/>
            <person name="Hua A."/>
            <person name="Humphray S.J."/>
            <person name="Jeong D.H."/>
            <person name="Jing Y."/>
            <person name="Jocker A."/>
            <person name="Kenton S.M."/>
            <person name="Kim D.J."/>
            <person name="Klee K."/>
            <person name="Lai H."/>
            <person name="Lang C."/>
            <person name="Lin S."/>
            <person name="Macmil S.L."/>
            <person name="Magdelenat G."/>
            <person name="Matthews L."/>
            <person name="McCorrison J."/>
            <person name="Monaghan E.L."/>
            <person name="Mun J.H."/>
            <person name="Najar F.Z."/>
            <person name="Nicholson C."/>
            <person name="Noirot C."/>
            <person name="O'Bleness M."/>
            <person name="Paule C.R."/>
            <person name="Poulain J."/>
            <person name="Prion F."/>
            <person name="Qin B."/>
            <person name="Qu C."/>
            <person name="Retzel E.F."/>
            <person name="Riddle C."/>
            <person name="Sallet E."/>
            <person name="Samain S."/>
            <person name="Samson N."/>
            <person name="Sanders I."/>
            <person name="Saurat O."/>
            <person name="Scarpelli C."/>
            <person name="Schiex T."/>
            <person name="Segurens B."/>
            <person name="Severin A.J."/>
            <person name="Sherrier D.J."/>
            <person name="Shi R."/>
            <person name="Sims S."/>
            <person name="Singer S.R."/>
            <person name="Sinharoy S."/>
            <person name="Sterck L."/>
            <person name="Viollet A."/>
            <person name="Wang B.B."/>
            <person name="Wang K."/>
            <person name="Wang M."/>
            <person name="Wang X."/>
            <person name="Warfsmann J."/>
            <person name="Weissenbach J."/>
            <person name="White D.D."/>
            <person name="White J.D."/>
            <person name="Wiley G.B."/>
            <person name="Wincker P."/>
            <person name="Xing Y."/>
            <person name="Yang L."/>
            <person name="Yao Z."/>
            <person name="Ying F."/>
            <person name="Zhai J."/>
            <person name="Zhou L."/>
            <person name="Zuber A."/>
            <person name="Denarie J."/>
            <person name="Dixon R.A."/>
            <person name="May G.D."/>
            <person name="Schwartz D.C."/>
            <person name="Rogers J."/>
            <person name="Quetier F."/>
            <person name="Town C.D."/>
            <person name="Roe B.A."/>
        </authorList>
    </citation>
    <scope>NUCLEOTIDE SEQUENCE [LARGE SCALE GENOMIC DNA]</scope>
    <source>
        <strain evidence="8">A17</strain>
        <strain evidence="10 11">cv. Jemalong A17</strain>
    </source>
</reference>
<keyword evidence="11" id="KW-1185">Reference proteome</keyword>
<proteinExistence type="predicted"/>
<evidence type="ECO:0000259" key="7">
    <source>
        <dbReference type="PROSITE" id="PS50863"/>
    </source>
</evidence>
<comment type="subcellular location">
    <subcellularLocation>
        <location evidence="1">Nucleus</location>
    </subcellularLocation>
</comment>
<dbReference type="OrthoDB" id="1688597at2759"/>
<dbReference type="STRING" id="3880.G7IAW3"/>
<reference evidence="9" key="5">
    <citation type="journal article" date="2018" name="Nat. Plants">
        <title>Whole-genome landscape of Medicago truncatula symbiotic genes.</title>
        <authorList>
            <person name="Pecrix Y."/>
            <person name="Gamas P."/>
            <person name="Carrere S."/>
        </authorList>
    </citation>
    <scope>NUCLEOTIDE SEQUENCE</scope>
    <source>
        <tissue evidence="9">Leaves</tissue>
    </source>
</reference>
<dbReference type="HOGENOM" id="CLU_015069_8_2_1"/>
<dbReference type="EnsemblPlants" id="AES62834">
    <property type="protein sequence ID" value="AES62834"/>
    <property type="gene ID" value="MTR_1g108780"/>
</dbReference>
<dbReference type="SUPFAM" id="SSF101936">
    <property type="entry name" value="DNA-binding pseudobarrel domain"/>
    <property type="match status" value="3"/>
</dbReference>
<dbReference type="Proteomes" id="UP000265566">
    <property type="component" value="Chromosome 1"/>
</dbReference>
<dbReference type="SMART" id="SM01019">
    <property type="entry name" value="B3"/>
    <property type="match status" value="3"/>
</dbReference>
<keyword evidence="3" id="KW-0238">DNA-binding</keyword>
<dbReference type="InterPro" id="IPR015300">
    <property type="entry name" value="DNA-bd_pseudobarrel_sf"/>
</dbReference>
<dbReference type="SMR" id="G7IAW3"/>
<evidence type="ECO:0000256" key="1">
    <source>
        <dbReference type="ARBA" id="ARBA00004123"/>
    </source>
</evidence>
<dbReference type="PANTHER" id="PTHR31920">
    <property type="entry name" value="B3 DOMAIN-CONTAINING"/>
    <property type="match status" value="1"/>
</dbReference>
<feature type="domain" description="TF-B3" evidence="7">
    <location>
        <begin position="406"/>
        <end position="460"/>
    </location>
</feature>
<dbReference type="PROSITE" id="PS50863">
    <property type="entry name" value="B3"/>
    <property type="match status" value="3"/>
</dbReference>
<evidence type="ECO:0000256" key="2">
    <source>
        <dbReference type="ARBA" id="ARBA00023015"/>
    </source>
</evidence>
<evidence type="ECO:0000256" key="6">
    <source>
        <dbReference type="SAM" id="MobiDB-lite"/>
    </source>
</evidence>
<name>G7IAW3_MEDTR</name>
<reference evidence="8 11" key="2">
    <citation type="journal article" date="2014" name="BMC Genomics">
        <title>An improved genome release (version Mt4.0) for the model legume Medicago truncatula.</title>
        <authorList>
            <person name="Tang H."/>
            <person name="Krishnakumar V."/>
            <person name="Bidwell S."/>
            <person name="Rosen B."/>
            <person name="Chan A."/>
            <person name="Zhou S."/>
            <person name="Gentzbittel L."/>
            <person name="Childs K.L."/>
            <person name="Yandell M."/>
            <person name="Gundlach H."/>
            <person name="Mayer K.F."/>
            <person name="Schwartz D.C."/>
            <person name="Town C.D."/>
        </authorList>
    </citation>
    <scope>GENOME REANNOTATION</scope>
    <source>
        <strain evidence="10 11">cv. Jemalong A17</strain>
    </source>
</reference>
<dbReference type="PaxDb" id="3880-AES62834"/>
<evidence type="ECO:0000313" key="9">
    <source>
        <dbReference type="EMBL" id="RHN82329.1"/>
    </source>
</evidence>
<organism evidence="8 11">
    <name type="scientific">Medicago truncatula</name>
    <name type="common">Barrel medic</name>
    <name type="synonym">Medicago tribuloides</name>
    <dbReference type="NCBI Taxonomy" id="3880"/>
    <lineage>
        <taxon>Eukaryota</taxon>
        <taxon>Viridiplantae</taxon>
        <taxon>Streptophyta</taxon>
        <taxon>Embryophyta</taxon>
        <taxon>Tracheophyta</taxon>
        <taxon>Spermatophyta</taxon>
        <taxon>Magnoliopsida</taxon>
        <taxon>eudicotyledons</taxon>
        <taxon>Gunneridae</taxon>
        <taxon>Pentapetalae</taxon>
        <taxon>rosids</taxon>
        <taxon>fabids</taxon>
        <taxon>Fabales</taxon>
        <taxon>Fabaceae</taxon>
        <taxon>Papilionoideae</taxon>
        <taxon>50 kb inversion clade</taxon>
        <taxon>NPAAA clade</taxon>
        <taxon>Hologalegina</taxon>
        <taxon>IRL clade</taxon>
        <taxon>Trifolieae</taxon>
        <taxon>Medicago</taxon>
    </lineage>
</organism>
<feature type="region of interest" description="Disordered" evidence="6">
    <location>
        <begin position="102"/>
        <end position="133"/>
    </location>
</feature>
<dbReference type="InterPro" id="IPR003340">
    <property type="entry name" value="B3_DNA-bd"/>
</dbReference>
<dbReference type="CDD" id="cd10017">
    <property type="entry name" value="B3_DNA"/>
    <property type="match status" value="3"/>
</dbReference>
<dbReference type="PANTHER" id="PTHR31920:SF108">
    <property type="entry name" value="B3 DOMAIN-CONTAINING TRANSCRIPTION FACTOR VRN1-LIKE"/>
    <property type="match status" value="1"/>
</dbReference>
<evidence type="ECO:0000313" key="12">
    <source>
        <dbReference type="Proteomes" id="UP000265566"/>
    </source>
</evidence>
<dbReference type="InterPro" id="IPR050655">
    <property type="entry name" value="Plant_B3_domain"/>
</dbReference>
<protein>
    <submittedName>
        <fullName evidence="9">Putative transcription factor B3-Domain family</fullName>
    </submittedName>
    <submittedName>
        <fullName evidence="8">Transcriptional factor B3 family protein</fullName>
    </submittedName>
</protein>
<evidence type="ECO:0000313" key="11">
    <source>
        <dbReference type="Proteomes" id="UP000002051"/>
    </source>
</evidence>
<accession>G7IAW3</accession>
<dbReference type="eggNOG" id="KOG3184">
    <property type="taxonomic scope" value="Eukaryota"/>
</dbReference>
<dbReference type="EMBL" id="CM001217">
    <property type="protein sequence ID" value="AES62834.2"/>
    <property type="molecule type" value="Genomic_DNA"/>
</dbReference>
<dbReference type="Pfam" id="PF02362">
    <property type="entry name" value="B3"/>
    <property type="match status" value="3"/>
</dbReference>
<evidence type="ECO:0000313" key="10">
    <source>
        <dbReference type="EnsemblPlants" id="AES62834"/>
    </source>
</evidence>
<dbReference type="Gene3D" id="2.40.330.10">
    <property type="entry name" value="DNA-binding pseudobarrel domain"/>
    <property type="match status" value="3"/>
</dbReference>
<keyword evidence="2" id="KW-0805">Transcription regulation</keyword>
<evidence type="ECO:0000256" key="3">
    <source>
        <dbReference type="ARBA" id="ARBA00023125"/>
    </source>
</evidence>
<gene>
    <name evidence="10" type="primary">11419551</name>
    <name evidence="8" type="ordered locus">MTR_1g108780</name>
    <name evidence="9" type="ORF">MtrunA17_Chr1g0208771</name>
</gene>
<dbReference type="KEGG" id="mtr:11419551"/>
<feature type="domain" description="TF-B3" evidence="7">
    <location>
        <begin position="200"/>
        <end position="292"/>
    </location>
</feature>
<sequence>MHANINFNVLQRIPNAFTEKYIGDLSKPMFLKTPDVKEWEIHLTKKDGDIWIQRGWKEFATHYSLDHGHMVLFQYQKTSHFEVYIFDKSTFEIEYRVDGNNQHEQSNPIEILDEQPSYKKSRPKSQISSSQPLKKLRIDASEDVGTSSKSQNIPKLVQVKEEIDSTTKCLNVKHGQEQRNSTAKIVEALNKAKNYESNNPFFTAIMTYSYVNQYMHVPLNFEQKYLKEQQSEIALQVLDDERTWIVKYCLRKMSNGWKTFVSDNNLKLGDVCLFEMINSKSYAFKVLIFRVDEEQHSLPPQVHGDGVNWLETAGITEVKSKTIMSYKGTKETQRNSLQARPCSFKNSEAKKEANQFTSTLEKPNFTINLRSSHWDVYRPRVRNSFSSKYLGPKKKTAMLQFEEKLWPVQLMYYPSEPATKLGEGWSLFVEENKLQAGDVCVFVLANKEDVVLDVHIFRGRS</sequence>
<keyword evidence="4" id="KW-0804">Transcription</keyword>
<reference evidence="12" key="4">
    <citation type="journal article" date="2018" name="Nat. Plants">
        <title>Whole-genome landscape of Medicago truncatula symbiotic genes.</title>
        <authorList>
            <person name="Pecrix Y."/>
            <person name="Staton S.E."/>
            <person name="Sallet E."/>
            <person name="Lelandais-Briere C."/>
            <person name="Moreau S."/>
            <person name="Carrere S."/>
            <person name="Blein T."/>
            <person name="Jardinaud M.F."/>
            <person name="Latrasse D."/>
            <person name="Zouine M."/>
            <person name="Zahm M."/>
            <person name="Kreplak J."/>
            <person name="Mayjonade B."/>
            <person name="Satge C."/>
            <person name="Perez M."/>
            <person name="Cauet S."/>
            <person name="Marande W."/>
            <person name="Chantry-Darmon C."/>
            <person name="Lopez-Roques C."/>
            <person name="Bouchez O."/>
            <person name="Berard A."/>
            <person name="Debelle F."/>
            <person name="Munos S."/>
            <person name="Bendahmane A."/>
            <person name="Berges H."/>
            <person name="Niebel A."/>
            <person name="Buitink J."/>
            <person name="Frugier F."/>
            <person name="Benhamed M."/>
            <person name="Crespi M."/>
            <person name="Gouzy J."/>
            <person name="Gamas P."/>
        </authorList>
    </citation>
    <scope>NUCLEOTIDE SEQUENCE [LARGE SCALE GENOMIC DNA]</scope>
    <source>
        <strain evidence="12">cv. Jemalong A17</strain>
    </source>
</reference>
<dbReference type="Gramene" id="rna6486">
    <property type="protein sequence ID" value="RHN82329.1"/>
    <property type="gene ID" value="gene6486"/>
</dbReference>
<dbReference type="GO" id="GO:0005634">
    <property type="term" value="C:nucleus"/>
    <property type="evidence" value="ECO:0007669"/>
    <property type="project" value="UniProtKB-SubCell"/>
</dbReference>
<evidence type="ECO:0000313" key="8">
    <source>
        <dbReference type="EMBL" id="AES62834.2"/>
    </source>
</evidence>
<evidence type="ECO:0000256" key="4">
    <source>
        <dbReference type="ARBA" id="ARBA00023163"/>
    </source>
</evidence>
<accession>A0A0C3UUP6</accession>
<evidence type="ECO:0000256" key="5">
    <source>
        <dbReference type="ARBA" id="ARBA00023242"/>
    </source>
</evidence>